<dbReference type="WBParaSite" id="SBAD_0000024601-mRNA-1">
    <property type="protein sequence ID" value="SBAD_0000024601-mRNA-1"/>
    <property type="gene ID" value="SBAD_0000024601"/>
</dbReference>
<evidence type="ECO:0000313" key="2">
    <source>
        <dbReference type="Proteomes" id="UP000270296"/>
    </source>
</evidence>
<protein>
    <submittedName>
        <fullName evidence="1 3">Uncharacterized protein</fullName>
    </submittedName>
</protein>
<organism evidence="3">
    <name type="scientific">Soboliphyme baturini</name>
    <dbReference type="NCBI Taxonomy" id="241478"/>
    <lineage>
        <taxon>Eukaryota</taxon>
        <taxon>Metazoa</taxon>
        <taxon>Ecdysozoa</taxon>
        <taxon>Nematoda</taxon>
        <taxon>Enoplea</taxon>
        <taxon>Dorylaimia</taxon>
        <taxon>Dioctophymatida</taxon>
        <taxon>Dioctophymatoidea</taxon>
        <taxon>Soboliphymatidae</taxon>
        <taxon>Soboliphyme</taxon>
    </lineage>
</organism>
<dbReference type="EMBL" id="UZAM01000429">
    <property type="protein sequence ID" value="VDO81074.1"/>
    <property type="molecule type" value="Genomic_DNA"/>
</dbReference>
<proteinExistence type="predicted"/>
<accession>A0A183I9D8</accession>
<dbReference type="AlphaFoldDB" id="A0A183I9D8"/>
<reference evidence="3" key="1">
    <citation type="submission" date="2016-06" db="UniProtKB">
        <authorList>
            <consortium name="WormBaseParasite"/>
        </authorList>
    </citation>
    <scope>IDENTIFICATION</scope>
</reference>
<sequence length="139" mass="15733">MFEKYSSTNFTLSHFRKPGSKEQGQEQMDDAKNRWTLWRFENGRTRATGVTVLLPPKMKSYLFSVARVSDRLMTCQMLGKHGSIASLLRMRLRGIKRGGGGANKDQFCDCFQVAVSRLSQHDLTVVSDDLNPQDGSDQQ</sequence>
<dbReference type="Proteomes" id="UP000270296">
    <property type="component" value="Unassembled WGS sequence"/>
</dbReference>
<evidence type="ECO:0000313" key="3">
    <source>
        <dbReference type="WBParaSite" id="SBAD_0000024601-mRNA-1"/>
    </source>
</evidence>
<evidence type="ECO:0000313" key="1">
    <source>
        <dbReference type="EMBL" id="VDO81074.1"/>
    </source>
</evidence>
<keyword evidence="2" id="KW-1185">Reference proteome</keyword>
<name>A0A183I9D8_9BILA</name>
<gene>
    <name evidence="1" type="ORF">SBAD_LOCUS232</name>
</gene>
<reference evidence="1 2" key="2">
    <citation type="submission" date="2018-11" db="EMBL/GenBank/DDBJ databases">
        <authorList>
            <consortium name="Pathogen Informatics"/>
        </authorList>
    </citation>
    <scope>NUCLEOTIDE SEQUENCE [LARGE SCALE GENOMIC DNA]</scope>
</reference>